<evidence type="ECO:0000256" key="4">
    <source>
        <dbReference type="ARBA" id="ARBA00023274"/>
    </source>
</evidence>
<dbReference type="STRING" id="857967.G0QZ68"/>
<dbReference type="SUPFAM" id="SSF144210">
    <property type="entry name" value="Nop10-like SnoRNP"/>
    <property type="match status" value="1"/>
</dbReference>
<evidence type="ECO:0000256" key="1">
    <source>
        <dbReference type="ARBA" id="ARBA00009462"/>
    </source>
</evidence>
<dbReference type="OrthoDB" id="282185at2759"/>
<comment type="similarity">
    <text evidence="1">Belongs to the NOP10 family.</text>
</comment>
<evidence type="ECO:0000256" key="3">
    <source>
        <dbReference type="ARBA" id="ARBA00022552"/>
    </source>
</evidence>
<gene>
    <name evidence="6" type="ORF">IMG5_154740</name>
</gene>
<dbReference type="GO" id="GO:0031429">
    <property type="term" value="C:box H/ACA snoRNP complex"/>
    <property type="evidence" value="ECO:0007669"/>
    <property type="project" value="TreeGrafter"/>
</dbReference>
<dbReference type="EMBL" id="GL984139">
    <property type="protein sequence ID" value="EGR29491.1"/>
    <property type="molecule type" value="Genomic_DNA"/>
</dbReference>
<dbReference type="GO" id="GO:0030515">
    <property type="term" value="F:snoRNA binding"/>
    <property type="evidence" value="ECO:0007669"/>
    <property type="project" value="InterPro"/>
</dbReference>
<name>G0QZ68_ICHMU</name>
<dbReference type="GeneID" id="14905596"/>
<dbReference type="eggNOG" id="KOG3503">
    <property type="taxonomic scope" value="Eukaryota"/>
</dbReference>
<dbReference type="AlphaFoldDB" id="G0QZ68"/>
<dbReference type="GO" id="GO:0070034">
    <property type="term" value="F:telomerase RNA binding"/>
    <property type="evidence" value="ECO:0007669"/>
    <property type="project" value="TreeGrafter"/>
</dbReference>
<dbReference type="Proteomes" id="UP000008983">
    <property type="component" value="Unassembled WGS sequence"/>
</dbReference>
<dbReference type="InParanoid" id="G0QZ68"/>
<evidence type="ECO:0000313" key="6">
    <source>
        <dbReference type="EMBL" id="EGR29491.1"/>
    </source>
</evidence>
<dbReference type="GO" id="GO:1904874">
    <property type="term" value="P:positive regulation of telomerase RNA localization to Cajal body"/>
    <property type="evidence" value="ECO:0007669"/>
    <property type="project" value="TreeGrafter"/>
</dbReference>
<dbReference type="PANTHER" id="PTHR13305:SF0">
    <property type="entry name" value="H_ACA RIBONUCLEOPROTEIN COMPLEX SUBUNIT 3"/>
    <property type="match status" value="1"/>
</dbReference>
<reference evidence="6 7" key="1">
    <citation type="submission" date="2011-07" db="EMBL/GenBank/DDBJ databases">
        <authorList>
            <person name="Coyne R."/>
            <person name="Brami D."/>
            <person name="Johnson J."/>
            <person name="Hostetler J."/>
            <person name="Hannick L."/>
            <person name="Clark T."/>
            <person name="Cassidy-Hanley D."/>
            <person name="Inman J."/>
        </authorList>
    </citation>
    <scope>NUCLEOTIDE SEQUENCE [LARGE SCALE GENOMIC DNA]</scope>
    <source>
        <strain evidence="6 7">G5</strain>
    </source>
</reference>
<organism evidence="6 7">
    <name type="scientific">Ichthyophthirius multifiliis</name>
    <name type="common">White spot disease agent</name>
    <name type="synonym">Ich</name>
    <dbReference type="NCBI Taxonomy" id="5932"/>
    <lineage>
        <taxon>Eukaryota</taxon>
        <taxon>Sar</taxon>
        <taxon>Alveolata</taxon>
        <taxon>Ciliophora</taxon>
        <taxon>Intramacronucleata</taxon>
        <taxon>Oligohymenophorea</taxon>
        <taxon>Hymenostomatida</taxon>
        <taxon>Ophryoglenina</taxon>
        <taxon>Ichthyophthirius</taxon>
    </lineage>
</organism>
<dbReference type="GO" id="GO:0031120">
    <property type="term" value="P:snRNA pseudouridine synthesis"/>
    <property type="evidence" value="ECO:0007669"/>
    <property type="project" value="TreeGrafter"/>
</dbReference>
<dbReference type="GO" id="GO:0031118">
    <property type="term" value="P:rRNA pseudouridine synthesis"/>
    <property type="evidence" value="ECO:0007669"/>
    <property type="project" value="TreeGrafter"/>
</dbReference>
<proteinExistence type="inferred from homology"/>
<dbReference type="InterPro" id="IPR007264">
    <property type="entry name" value="H/ACA_rnp_Nop10"/>
</dbReference>
<accession>G0QZ68</accession>
<dbReference type="RefSeq" id="XP_004030727.1">
    <property type="nucleotide sequence ID" value="XM_004030679.1"/>
</dbReference>
<evidence type="ECO:0000313" key="7">
    <source>
        <dbReference type="Proteomes" id="UP000008983"/>
    </source>
</evidence>
<dbReference type="Gene3D" id="2.20.28.40">
    <property type="entry name" value="H/ACA ribonucleoprotein complex, subunit Nop10"/>
    <property type="match status" value="1"/>
</dbReference>
<sequence>MHLRYYLNEKGERVYTLSSINNQGVQTLNAHPARFSPDDPYSKERYEQPQMNQSYFNYVNNNIHSQFDPYLDRSRQNSIENFNQQNTRKKQIKTQCDARQRVANSRLRIKGRFVTKSQALIVLGIEKNNDLSQEQLKYRLIIAQYKIIIMYKIYEQPFYIENFF</sequence>
<protein>
    <recommendedName>
        <fullName evidence="5">Nucleolar protein 10</fullName>
    </recommendedName>
</protein>
<evidence type="ECO:0000256" key="2">
    <source>
        <dbReference type="ARBA" id="ARBA00022517"/>
    </source>
</evidence>
<evidence type="ECO:0000256" key="5">
    <source>
        <dbReference type="ARBA" id="ARBA00030185"/>
    </source>
</evidence>
<keyword evidence="2" id="KW-0690">Ribosome biogenesis</keyword>
<keyword evidence="7" id="KW-1185">Reference proteome</keyword>
<dbReference type="InterPro" id="IPR036756">
    <property type="entry name" value="H/ACA_rnp_Nop10_sf"/>
</dbReference>
<keyword evidence="3" id="KW-0698">rRNA processing</keyword>
<dbReference type="Pfam" id="PF04135">
    <property type="entry name" value="Nop10p"/>
    <property type="match status" value="1"/>
</dbReference>
<dbReference type="PANTHER" id="PTHR13305">
    <property type="entry name" value="RIBOSOME BIOGENESIS PROTEIN NOP10"/>
    <property type="match status" value="1"/>
</dbReference>
<keyword evidence="4" id="KW-0687">Ribonucleoprotein</keyword>